<keyword evidence="7" id="KW-1185">Reference proteome</keyword>
<gene>
    <name evidence="6" type="ORF">LMG8286_00013</name>
</gene>
<proteinExistence type="predicted"/>
<evidence type="ECO:0000313" key="6">
    <source>
        <dbReference type="EMBL" id="CAD7286182.1"/>
    </source>
</evidence>
<feature type="domain" description="Phospholipid/glycerol acyltransferase" evidence="5">
    <location>
        <begin position="84"/>
        <end position="190"/>
    </location>
</feature>
<dbReference type="PANTHER" id="PTHR10434">
    <property type="entry name" value="1-ACYL-SN-GLYCEROL-3-PHOSPHATE ACYLTRANSFERASE"/>
    <property type="match status" value="1"/>
</dbReference>
<name>A0ABN7K134_9BACT</name>
<sequence length="248" mass="28194">MEVAKNIARVIRVAFLYVTFGLICLCGDFIFIIVVLLGLNKIACVRRFCRELVRISWGLFIKICILTGYLKLEFDPLGLGCNGELLIANHPSLLDVVFFLSSVKNLNCVVKAELGSNVFLAFAIKACGYISNKDNEELLQNSLNALKNGESLLIFPEGTRTKDEILFRKAPFFIAIKAAKIITPVIINMQPRSLRKNEKWYNVAQKTIKYEFIKKPSITIASFNQNRADPIRVRLLMQEILEIYKELK</sequence>
<keyword evidence="4" id="KW-0812">Transmembrane</keyword>
<dbReference type="SUPFAM" id="SSF69593">
    <property type="entry name" value="Glycerol-3-phosphate (1)-acyltransferase"/>
    <property type="match status" value="1"/>
</dbReference>
<dbReference type="Proteomes" id="UP000789359">
    <property type="component" value="Unassembled WGS sequence"/>
</dbReference>
<evidence type="ECO:0000256" key="2">
    <source>
        <dbReference type="ARBA" id="ARBA00022679"/>
    </source>
</evidence>
<accession>A0ABN7K134</accession>
<keyword evidence="4" id="KW-0472">Membrane</keyword>
<dbReference type="Pfam" id="PF01553">
    <property type="entry name" value="Acyltransferase"/>
    <property type="match status" value="1"/>
</dbReference>
<evidence type="ECO:0000256" key="4">
    <source>
        <dbReference type="SAM" id="Phobius"/>
    </source>
</evidence>
<evidence type="ECO:0000256" key="1">
    <source>
        <dbReference type="ARBA" id="ARBA00005189"/>
    </source>
</evidence>
<keyword evidence="4" id="KW-1133">Transmembrane helix</keyword>
<keyword evidence="3" id="KW-0012">Acyltransferase</keyword>
<dbReference type="EMBL" id="CAJHOE010000001">
    <property type="protein sequence ID" value="CAD7286182.1"/>
    <property type="molecule type" value="Genomic_DNA"/>
</dbReference>
<dbReference type="SMART" id="SM00563">
    <property type="entry name" value="PlsC"/>
    <property type="match status" value="1"/>
</dbReference>
<comment type="caution">
    <text evidence="6">The sequence shown here is derived from an EMBL/GenBank/DDBJ whole genome shotgun (WGS) entry which is preliminary data.</text>
</comment>
<feature type="transmembrane region" description="Helical" evidence="4">
    <location>
        <begin position="15"/>
        <end position="39"/>
    </location>
</feature>
<evidence type="ECO:0000313" key="7">
    <source>
        <dbReference type="Proteomes" id="UP000789359"/>
    </source>
</evidence>
<evidence type="ECO:0000259" key="5">
    <source>
        <dbReference type="SMART" id="SM00563"/>
    </source>
</evidence>
<dbReference type="InterPro" id="IPR002123">
    <property type="entry name" value="Plipid/glycerol_acylTrfase"/>
</dbReference>
<comment type="pathway">
    <text evidence="1">Lipid metabolism.</text>
</comment>
<dbReference type="PANTHER" id="PTHR10434:SF11">
    <property type="entry name" value="1-ACYL-SN-GLYCEROL-3-PHOSPHATE ACYLTRANSFERASE"/>
    <property type="match status" value="1"/>
</dbReference>
<organism evidence="6 7">
    <name type="scientific">Campylobacter suis</name>
    <dbReference type="NCBI Taxonomy" id="2790657"/>
    <lineage>
        <taxon>Bacteria</taxon>
        <taxon>Pseudomonadati</taxon>
        <taxon>Campylobacterota</taxon>
        <taxon>Epsilonproteobacteria</taxon>
        <taxon>Campylobacterales</taxon>
        <taxon>Campylobacteraceae</taxon>
        <taxon>Campylobacter</taxon>
    </lineage>
</organism>
<protein>
    <recommendedName>
        <fullName evidence="5">Phospholipid/glycerol acyltransferase domain-containing protein</fullName>
    </recommendedName>
</protein>
<reference evidence="6 7" key="1">
    <citation type="submission" date="2020-11" db="EMBL/GenBank/DDBJ databases">
        <authorList>
            <person name="Peeters C."/>
        </authorList>
    </citation>
    <scope>NUCLEOTIDE SEQUENCE [LARGE SCALE GENOMIC DNA]</scope>
    <source>
        <strain evidence="6 7">LMG 8286</strain>
    </source>
</reference>
<dbReference type="CDD" id="cd07989">
    <property type="entry name" value="LPLAT_AGPAT-like"/>
    <property type="match status" value="1"/>
</dbReference>
<keyword evidence="2" id="KW-0808">Transferase</keyword>
<evidence type="ECO:0000256" key="3">
    <source>
        <dbReference type="ARBA" id="ARBA00023315"/>
    </source>
</evidence>